<dbReference type="HOGENOM" id="CLU_2335058_0_0_1"/>
<dbReference type="SUPFAM" id="SSF51430">
    <property type="entry name" value="NAD(P)-linked oxidoreductase"/>
    <property type="match status" value="1"/>
</dbReference>
<protein>
    <submittedName>
        <fullName evidence="1">Aldo-keto reductase family protein, putative</fullName>
    </submittedName>
</protein>
<dbReference type="InParanoid" id="B8M552"/>
<evidence type="ECO:0000313" key="1">
    <source>
        <dbReference type="EMBL" id="EED19658.1"/>
    </source>
</evidence>
<dbReference type="Proteomes" id="UP000001745">
    <property type="component" value="Unassembled WGS sequence"/>
</dbReference>
<dbReference type="OrthoDB" id="1659429at2759"/>
<accession>B8M552</accession>
<dbReference type="GeneID" id="8099054"/>
<organism evidence="1 2">
    <name type="scientific">Talaromyces stipitatus (strain ATCC 10500 / CBS 375.48 / QM 6759 / NRRL 1006)</name>
    <name type="common">Penicillium stipitatum</name>
    <dbReference type="NCBI Taxonomy" id="441959"/>
    <lineage>
        <taxon>Eukaryota</taxon>
        <taxon>Fungi</taxon>
        <taxon>Dikarya</taxon>
        <taxon>Ascomycota</taxon>
        <taxon>Pezizomycotina</taxon>
        <taxon>Eurotiomycetes</taxon>
        <taxon>Eurotiomycetidae</taxon>
        <taxon>Eurotiales</taxon>
        <taxon>Trichocomaceae</taxon>
        <taxon>Talaromyces</taxon>
        <taxon>Talaromyces sect. Talaromyces</taxon>
    </lineage>
</organism>
<dbReference type="VEuPathDB" id="FungiDB:TSTA_029350"/>
<dbReference type="RefSeq" id="XP_002480092.1">
    <property type="nucleotide sequence ID" value="XM_002480047.1"/>
</dbReference>
<dbReference type="InterPro" id="IPR036812">
    <property type="entry name" value="NAD(P)_OxRdtase_dom_sf"/>
</dbReference>
<dbReference type="PhylomeDB" id="B8M552"/>
<gene>
    <name evidence="1" type="ORF">TSTA_029350</name>
</gene>
<name>B8M552_TALSN</name>
<dbReference type="EMBL" id="EQ962654">
    <property type="protein sequence ID" value="EED19658.1"/>
    <property type="molecule type" value="Genomic_DNA"/>
</dbReference>
<sequence length="98" mass="10755">MAKTVGVTNYDKDEMIKLVEELEKLGVPLATNQGDCRRQKRMSVVAVQLNFCICKGAVPVVGVGVSDDEQVRQNLQAEMMVIDDVSVEGTTTALWQRG</sequence>
<proteinExistence type="predicted"/>
<keyword evidence="2" id="KW-1185">Reference proteome</keyword>
<evidence type="ECO:0000313" key="2">
    <source>
        <dbReference type="Proteomes" id="UP000001745"/>
    </source>
</evidence>
<dbReference type="AlphaFoldDB" id="B8M552"/>
<dbReference type="STRING" id="441959.B8M552"/>
<reference evidence="2" key="1">
    <citation type="journal article" date="2015" name="Genome Announc.">
        <title>Genome sequence of the AIDS-associated pathogen Penicillium marneffei (ATCC18224) and its near taxonomic relative Talaromyces stipitatus (ATCC10500).</title>
        <authorList>
            <person name="Nierman W.C."/>
            <person name="Fedorova-Abrams N.D."/>
            <person name="Andrianopoulos A."/>
        </authorList>
    </citation>
    <scope>NUCLEOTIDE SEQUENCE [LARGE SCALE GENOMIC DNA]</scope>
    <source>
        <strain evidence="2">ATCC 10500 / CBS 375.48 / QM 6759 / NRRL 1006</strain>
    </source>
</reference>